<evidence type="ECO:0000256" key="1">
    <source>
        <dbReference type="SAM" id="SignalP"/>
    </source>
</evidence>
<dbReference type="SUPFAM" id="SSF56935">
    <property type="entry name" value="Porins"/>
    <property type="match status" value="1"/>
</dbReference>
<evidence type="ECO:0000313" key="2">
    <source>
        <dbReference type="EMBL" id="UPQ80054.1"/>
    </source>
</evidence>
<reference evidence="2" key="1">
    <citation type="submission" date="2022-04" db="EMBL/GenBank/DDBJ databases">
        <title>Consumption of N2O by Flavobacterium azooxidireducens sp. nov. isolated from Decomposing Leaf Litter of Phragmites australis (Cav.).</title>
        <authorList>
            <person name="Behrendt U."/>
            <person name="Spanner T."/>
            <person name="Augustin J."/>
            <person name="Horn M.A."/>
            <person name="Kolb S."/>
            <person name="Ulrich A."/>
        </authorList>
    </citation>
    <scope>NUCLEOTIDE SEQUENCE</scope>
    <source>
        <strain evidence="2">IGB 4-14</strain>
    </source>
</reference>
<feature type="chain" id="PRO_5046446764" description="Porin" evidence="1">
    <location>
        <begin position="19"/>
        <end position="428"/>
    </location>
</feature>
<dbReference type="InterPro" id="IPR023614">
    <property type="entry name" value="Porin_dom_sf"/>
</dbReference>
<evidence type="ECO:0000313" key="3">
    <source>
        <dbReference type="Proteomes" id="UP000830583"/>
    </source>
</evidence>
<dbReference type="Gene3D" id="2.40.160.10">
    <property type="entry name" value="Porin"/>
    <property type="match status" value="1"/>
</dbReference>
<gene>
    <name evidence="2" type="ORF">M0M57_04280</name>
</gene>
<dbReference type="RefSeq" id="WP_248435694.1">
    <property type="nucleotide sequence ID" value="NZ_CP096205.1"/>
</dbReference>
<protein>
    <recommendedName>
        <fullName evidence="4">Porin</fullName>
    </recommendedName>
</protein>
<keyword evidence="3" id="KW-1185">Reference proteome</keyword>
<organism evidence="2 3">
    <name type="scientific">Flavobacterium azooxidireducens</name>
    <dbReference type="NCBI Taxonomy" id="1871076"/>
    <lineage>
        <taxon>Bacteria</taxon>
        <taxon>Pseudomonadati</taxon>
        <taxon>Bacteroidota</taxon>
        <taxon>Flavobacteriia</taxon>
        <taxon>Flavobacteriales</taxon>
        <taxon>Flavobacteriaceae</taxon>
        <taxon>Flavobacterium</taxon>
    </lineage>
</organism>
<evidence type="ECO:0008006" key="4">
    <source>
        <dbReference type="Google" id="ProtNLM"/>
    </source>
</evidence>
<keyword evidence="1" id="KW-0732">Signal</keyword>
<dbReference type="Proteomes" id="UP000830583">
    <property type="component" value="Chromosome"/>
</dbReference>
<dbReference type="EMBL" id="CP096205">
    <property type="protein sequence ID" value="UPQ80054.1"/>
    <property type="molecule type" value="Genomic_DNA"/>
</dbReference>
<sequence length="428" mass="47854">MRNLFTLALVLISTLAIAQKQQYQLDNWRPYDKTGLSMFEAPKDTTSTFENVKVRIGGAFALQYQALDHENNADVVLNANNVNTNQLVNLGNNFNLATANLDIDVALYDGVNLHLRTYLSSRHHPEPYVKGGYIQIDKLDFISKGFMAETMKNLTIKIGHMENNYGDAHFRRSDNALAIYNPFVGNYIMDAFTTEVGAELYYRKNGWIGMVGATNGKLNQTTNAPGVTSPSVMAKIGYDKQLNTDLRFRLTGSLYNTAQSARTYLYGGDRAGSRYYFVMENTLATSSANYSSGLITPGFTNELTAIMINPFVKYKGLEFFGMVEKVSGKTRAEVDERDFTQLGAELIYRFGKNENLYVAGRYNNVTGETAASEDVDVTRFNIGGGWFMTKNILVKFEYVNQKYDGYAKTNILNEGKFSGFVAEAVIAF</sequence>
<name>A0ABY4KHN7_9FLAO</name>
<proteinExistence type="predicted"/>
<accession>A0ABY4KHN7</accession>
<feature type="signal peptide" evidence="1">
    <location>
        <begin position="1"/>
        <end position="18"/>
    </location>
</feature>